<feature type="region of interest" description="Disordered" evidence="1">
    <location>
        <begin position="122"/>
        <end position="155"/>
    </location>
</feature>
<keyword evidence="3" id="KW-1185">Reference proteome</keyword>
<comment type="caution">
    <text evidence="2">The sequence shown here is derived from an EMBL/GenBank/DDBJ whole genome shotgun (WGS) entry which is preliminary data.</text>
</comment>
<dbReference type="EMBL" id="BPLQ01006783">
    <property type="protein sequence ID" value="GIY25260.1"/>
    <property type="molecule type" value="Genomic_DNA"/>
</dbReference>
<dbReference type="AlphaFoldDB" id="A0AAV4RU76"/>
<reference evidence="2 3" key="1">
    <citation type="submission" date="2021-06" db="EMBL/GenBank/DDBJ databases">
        <title>Caerostris darwini draft genome.</title>
        <authorList>
            <person name="Kono N."/>
            <person name="Arakawa K."/>
        </authorList>
    </citation>
    <scope>NUCLEOTIDE SEQUENCE [LARGE SCALE GENOMIC DNA]</scope>
</reference>
<organism evidence="2 3">
    <name type="scientific">Caerostris darwini</name>
    <dbReference type="NCBI Taxonomy" id="1538125"/>
    <lineage>
        <taxon>Eukaryota</taxon>
        <taxon>Metazoa</taxon>
        <taxon>Ecdysozoa</taxon>
        <taxon>Arthropoda</taxon>
        <taxon>Chelicerata</taxon>
        <taxon>Arachnida</taxon>
        <taxon>Araneae</taxon>
        <taxon>Araneomorphae</taxon>
        <taxon>Entelegynae</taxon>
        <taxon>Araneoidea</taxon>
        <taxon>Araneidae</taxon>
        <taxon>Caerostris</taxon>
    </lineage>
</organism>
<sequence length="155" mass="17481">MNNSNPFQKRFPSERSAPEIDLFAVGISSRESDLKCTRIPRKKPSFGIQQKDGRSLVDFSTFVSTVGYSLTNGIVLKGVSFHVPRDSNQERSLEEHQVSQFCSRSTPLFKLQVEEEEKSFFRSRRKSMFSSEEAGIDAGPPGNGNNCSPQTRTRR</sequence>
<gene>
    <name evidence="2" type="ORF">CDAR_616051</name>
</gene>
<evidence type="ECO:0000313" key="3">
    <source>
        <dbReference type="Proteomes" id="UP001054837"/>
    </source>
</evidence>
<evidence type="ECO:0000256" key="1">
    <source>
        <dbReference type="SAM" id="MobiDB-lite"/>
    </source>
</evidence>
<feature type="compositionally biased region" description="Polar residues" evidence="1">
    <location>
        <begin position="143"/>
        <end position="155"/>
    </location>
</feature>
<protein>
    <submittedName>
        <fullName evidence="2">Uncharacterized protein</fullName>
    </submittedName>
</protein>
<evidence type="ECO:0000313" key="2">
    <source>
        <dbReference type="EMBL" id="GIY25260.1"/>
    </source>
</evidence>
<dbReference type="Proteomes" id="UP001054837">
    <property type="component" value="Unassembled WGS sequence"/>
</dbReference>
<name>A0AAV4RU76_9ARAC</name>
<proteinExistence type="predicted"/>
<accession>A0AAV4RU76</accession>